<evidence type="ECO:0000259" key="2">
    <source>
        <dbReference type="Pfam" id="PF07732"/>
    </source>
</evidence>
<sequence>MFLPVGSMVLTFGGGMVVAASHGGCVATSADNGCKHDGGLGLLHPSLLFLGFLLSLHGVRQPRNPWSDGPENITQCPIQAGSNFTYEVVFPVKKEHYGGMLIVIGHELLSWSHCYFTGRGHYISIWNAVCTSNDYFR</sequence>
<name>A0AAW1Y385_RUBAR</name>
<dbReference type="AlphaFoldDB" id="A0AAW1Y385"/>
<comment type="caution">
    <text evidence="3">The sequence shown here is derived from an EMBL/GenBank/DDBJ whole genome shotgun (WGS) entry which is preliminary data.</text>
</comment>
<accession>A0AAW1Y385</accession>
<gene>
    <name evidence="3" type="ORF">M0R45_009187</name>
</gene>
<protein>
    <recommendedName>
        <fullName evidence="2">Plastocyanin-like domain-containing protein</fullName>
    </recommendedName>
</protein>
<dbReference type="EMBL" id="JBEDUW010000002">
    <property type="protein sequence ID" value="KAK9943583.1"/>
    <property type="molecule type" value="Genomic_DNA"/>
</dbReference>
<dbReference type="GO" id="GO:0005507">
    <property type="term" value="F:copper ion binding"/>
    <property type="evidence" value="ECO:0007669"/>
    <property type="project" value="InterPro"/>
</dbReference>
<evidence type="ECO:0000313" key="4">
    <source>
        <dbReference type="Proteomes" id="UP001457282"/>
    </source>
</evidence>
<dbReference type="Pfam" id="PF07732">
    <property type="entry name" value="Cu-oxidase_3"/>
    <property type="match status" value="1"/>
</dbReference>
<proteinExistence type="inferred from homology"/>
<keyword evidence="4" id="KW-1185">Reference proteome</keyword>
<dbReference type="GO" id="GO:0016491">
    <property type="term" value="F:oxidoreductase activity"/>
    <property type="evidence" value="ECO:0007669"/>
    <property type="project" value="TreeGrafter"/>
</dbReference>
<dbReference type="InterPro" id="IPR008972">
    <property type="entry name" value="Cupredoxin"/>
</dbReference>
<organism evidence="3 4">
    <name type="scientific">Rubus argutus</name>
    <name type="common">Southern blackberry</name>
    <dbReference type="NCBI Taxonomy" id="59490"/>
    <lineage>
        <taxon>Eukaryota</taxon>
        <taxon>Viridiplantae</taxon>
        <taxon>Streptophyta</taxon>
        <taxon>Embryophyta</taxon>
        <taxon>Tracheophyta</taxon>
        <taxon>Spermatophyta</taxon>
        <taxon>Magnoliopsida</taxon>
        <taxon>eudicotyledons</taxon>
        <taxon>Gunneridae</taxon>
        <taxon>Pentapetalae</taxon>
        <taxon>rosids</taxon>
        <taxon>fabids</taxon>
        <taxon>Rosales</taxon>
        <taxon>Rosaceae</taxon>
        <taxon>Rosoideae</taxon>
        <taxon>Rosoideae incertae sedis</taxon>
        <taxon>Rubus</taxon>
    </lineage>
</organism>
<dbReference type="InterPro" id="IPR045087">
    <property type="entry name" value="Cu-oxidase_fam"/>
</dbReference>
<dbReference type="Proteomes" id="UP001457282">
    <property type="component" value="Unassembled WGS sequence"/>
</dbReference>
<evidence type="ECO:0000313" key="3">
    <source>
        <dbReference type="EMBL" id="KAK9943583.1"/>
    </source>
</evidence>
<comment type="similarity">
    <text evidence="1">Belongs to the multicopper oxidase family.</text>
</comment>
<dbReference type="SUPFAM" id="SSF49503">
    <property type="entry name" value="Cupredoxins"/>
    <property type="match status" value="1"/>
</dbReference>
<feature type="domain" description="Plastocyanin-like" evidence="2">
    <location>
        <begin position="52"/>
        <end position="88"/>
    </location>
</feature>
<evidence type="ECO:0000256" key="1">
    <source>
        <dbReference type="ARBA" id="ARBA00010609"/>
    </source>
</evidence>
<dbReference type="PANTHER" id="PTHR11709">
    <property type="entry name" value="MULTI-COPPER OXIDASE"/>
    <property type="match status" value="1"/>
</dbReference>
<dbReference type="InterPro" id="IPR011707">
    <property type="entry name" value="Cu-oxidase-like_N"/>
</dbReference>
<reference evidence="3 4" key="1">
    <citation type="journal article" date="2023" name="G3 (Bethesda)">
        <title>A chromosome-length genome assembly and annotation of blackberry (Rubus argutus, cv. 'Hillquist').</title>
        <authorList>
            <person name="Bruna T."/>
            <person name="Aryal R."/>
            <person name="Dudchenko O."/>
            <person name="Sargent D.J."/>
            <person name="Mead D."/>
            <person name="Buti M."/>
            <person name="Cavallini A."/>
            <person name="Hytonen T."/>
            <person name="Andres J."/>
            <person name="Pham M."/>
            <person name="Weisz D."/>
            <person name="Mascagni F."/>
            <person name="Usai G."/>
            <person name="Natali L."/>
            <person name="Bassil N."/>
            <person name="Fernandez G.E."/>
            <person name="Lomsadze A."/>
            <person name="Armour M."/>
            <person name="Olukolu B."/>
            <person name="Poorten T."/>
            <person name="Britton C."/>
            <person name="Davik J."/>
            <person name="Ashrafi H."/>
            <person name="Aiden E.L."/>
            <person name="Borodovsky M."/>
            <person name="Worthington M."/>
        </authorList>
    </citation>
    <scope>NUCLEOTIDE SEQUENCE [LARGE SCALE GENOMIC DNA]</scope>
    <source>
        <strain evidence="3">PI 553951</strain>
    </source>
</reference>
<dbReference type="PANTHER" id="PTHR11709:SF410">
    <property type="entry name" value="LACCASE"/>
    <property type="match status" value="1"/>
</dbReference>
<dbReference type="Gene3D" id="2.60.40.420">
    <property type="entry name" value="Cupredoxins - blue copper proteins"/>
    <property type="match status" value="1"/>
</dbReference>